<name>A0A1Z5HVK2_9FIRM</name>
<keyword evidence="2" id="KW-1185">Reference proteome</keyword>
<comment type="caution">
    <text evidence="1">The sequence shown here is derived from an EMBL/GenBank/DDBJ whole genome shotgun (WGS) entry which is preliminary data.</text>
</comment>
<proteinExistence type="predicted"/>
<gene>
    <name evidence="1" type="ORF">KKC1_26750</name>
</gene>
<reference evidence="2" key="1">
    <citation type="journal article" date="2017" name="Appl. Environ. Microbiol.">
        <title>Genomic analysis of Calderihabitans maritimus KKC1, a thermophilic hydrogenogenic carboxydotrophic bacterium isolated from marine sediment.</title>
        <authorList>
            <person name="Omae K."/>
            <person name="Yoneda Y."/>
            <person name="Fukuyama Y."/>
            <person name="Yoshida T."/>
            <person name="Sako Y."/>
        </authorList>
    </citation>
    <scope>NUCLEOTIDE SEQUENCE [LARGE SCALE GENOMIC DNA]</scope>
    <source>
        <strain evidence="2">KKC1</strain>
    </source>
</reference>
<dbReference type="EMBL" id="BDGJ01000161">
    <property type="protein sequence ID" value="GAW93544.1"/>
    <property type="molecule type" value="Genomic_DNA"/>
</dbReference>
<dbReference type="Proteomes" id="UP000197032">
    <property type="component" value="Unassembled WGS sequence"/>
</dbReference>
<organism evidence="1 2">
    <name type="scientific">Calderihabitans maritimus</name>
    <dbReference type="NCBI Taxonomy" id="1246530"/>
    <lineage>
        <taxon>Bacteria</taxon>
        <taxon>Bacillati</taxon>
        <taxon>Bacillota</taxon>
        <taxon>Clostridia</taxon>
        <taxon>Neomoorellales</taxon>
        <taxon>Calderihabitantaceae</taxon>
        <taxon>Calderihabitans</taxon>
    </lineage>
</organism>
<accession>A0A1Z5HVK2</accession>
<protein>
    <submittedName>
        <fullName evidence="1">Uncharacterized protein</fullName>
    </submittedName>
</protein>
<dbReference type="AlphaFoldDB" id="A0A1Z5HVK2"/>
<sequence length="37" mass="4140">MRKAFSSNMRKYETKTSHYVIIDLFLDAVEGGETGGS</sequence>
<evidence type="ECO:0000313" key="1">
    <source>
        <dbReference type="EMBL" id="GAW93544.1"/>
    </source>
</evidence>
<evidence type="ECO:0000313" key="2">
    <source>
        <dbReference type="Proteomes" id="UP000197032"/>
    </source>
</evidence>